<proteinExistence type="predicted"/>
<comment type="caution">
    <text evidence="1">The sequence shown here is derived from an EMBL/GenBank/DDBJ whole genome shotgun (WGS) entry which is preliminary data.</text>
</comment>
<dbReference type="EMBL" id="CM023471">
    <property type="protein sequence ID" value="KAH7965482.1"/>
    <property type="molecule type" value="Genomic_DNA"/>
</dbReference>
<reference evidence="1" key="1">
    <citation type="submission" date="2020-05" db="EMBL/GenBank/DDBJ databases">
        <title>Large-scale comparative analyses of tick genomes elucidate their genetic diversity and vector capacities.</title>
        <authorList>
            <person name="Jia N."/>
            <person name="Wang J."/>
            <person name="Shi W."/>
            <person name="Du L."/>
            <person name="Sun Y."/>
            <person name="Zhan W."/>
            <person name="Jiang J."/>
            <person name="Wang Q."/>
            <person name="Zhang B."/>
            <person name="Ji P."/>
            <person name="Sakyi L.B."/>
            <person name="Cui X."/>
            <person name="Yuan T."/>
            <person name="Jiang B."/>
            <person name="Yang W."/>
            <person name="Lam T.T.-Y."/>
            <person name="Chang Q."/>
            <person name="Ding S."/>
            <person name="Wang X."/>
            <person name="Zhu J."/>
            <person name="Ruan X."/>
            <person name="Zhao L."/>
            <person name="Wei J."/>
            <person name="Que T."/>
            <person name="Du C."/>
            <person name="Cheng J."/>
            <person name="Dai P."/>
            <person name="Han X."/>
            <person name="Huang E."/>
            <person name="Gao Y."/>
            <person name="Liu J."/>
            <person name="Shao H."/>
            <person name="Ye R."/>
            <person name="Li L."/>
            <person name="Wei W."/>
            <person name="Wang X."/>
            <person name="Wang C."/>
            <person name="Yang T."/>
            <person name="Huo Q."/>
            <person name="Li W."/>
            <person name="Guo W."/>
            <person name="Chen H."/>
            <person name="Zhou L."/>
            <person name="Ni X."/>
            <person name="Tian J."/>
            <person name="Zhou Y."/>
            <person name="Sheng Y."/>
            <person name="Liu T."/>
            <person name="Pan Y."/>
            <person name="Xia L."/>
            <person name="Li J."/>
            <person name="Zhao F."/>
            <person name="Cao W."/>
        </authorList>
    </citation>
    <scope>NUCLEOTIDE SEQUENCE</scope>
    <source>
        <strain evidence="1">Dsil-2018</strain>
    </source>
</reference>
<dbReference type="Proteomes" id="UP000821865">
    <property type="component" value="Chromosome 2"/>
</dbReference>
<accession>A0ACB8DBY6</accession>
<protein>
    <submittedName>
        <fullName evidence="1">Uncharacterized protein</fullName>
    </submittedName>
</protein>
<name>A0ACB8DBY6_DERSI</name>
<organism evidence="1 2">
    <name type="scientific">Dermacentor silvarum</name>
    <name type="common">Tick</name>
    <dbReference type="NCBI Taxonomy" id="543639"/>
    <lineage>
        <taxon>Eukaryota</taxon>
        <taxon>Metazoa</taxon>
        <taxon>Ecdysozoa</taxon>
        <taxon>Arthropoda</taxon>
        <taxon>Chelicerata</taxon>
        <taxon>Arachnida</taxon>
        <taxon>Acari</taxon>
        <taxon>Parasitiformes</taxon>
        <taxon>Ixodida</taxon>
        <taxon>Ixodoidea</taxon>
        <taxon>Ixodidae</taxon>
        <taxon>Rhipicephalinae</taxon>
        <taxon>Dermacentor</taxon>
    </lineage>
</organism>
<sequence>MTIQVDINLDMHPTCVALVFPEGVPKGGSVQLNLLRPSSRFAHVNERECVPVVRRSTSVLDKRYLEENITVRAFHEDDGHPLCFLKAAGARDAGIQYGGGTSAAVTDIDKTTLSPPVVDETVDDTEADVVEAGSDDVVAQEDFVARETTVRGTAEVASRSLLPQSFTYVCGVCLFQSKHKEEALEHVKRHDSVPDPGRASEIKPPSKGATVRDKIIIPKVLRPKKKAAVFKCTECSKQFPADGLLRIHVRIYHGGPLQCKHCSSKFRSEQELDKHMQSDHLDRAPYRCSYCASAFFSADMVAEHEVKCPVARQQRQTVACQLCKFTTSEASSLCQHIQEAHAEKVIYTCEPCGHLSLDFTVHQEHIKSHGPDGKAPPRSPAPTSRCGEPVQCPLCKKDFKNSRTLKEHIKRHPRAVRHVCELCGEGITTNVALIKHLNRHNKESARKYQCLFCSKCFQTTFSVSRHMKNIHLFDHEHGCELCPHKFATVKEKADHMAKAHVVATPKGKRVHKCTDCNFETESLGRFERHRASHTGVYPYECSECPRRFAAKEELSRHVHIIHPKGQQNCPQCPRLFQAGCILSARSDAAPWAHFVFVHTVVEFVSCVSKSNALDQLEFDTHLQLHHDGQSHPCEDCGHHFENAEALVEHRNKRHDLNLAYECRLCHQRFCNIGQRVTHVRKYHPRVLLKSHVCDICGSAFRYQSGLAVHKLDKHTGRTEGRLFECEYCGKVFGRSNVLAMHLRLHTGERPYLCQHCGLTFRNPTNLKYHTVNMHTKNYAVSCPICHRGFVVRRKLVKHLMQVHKVTGIVNTSSRKGRAKPVYIEHTTVPVVSAETGDDMVLNVMQIVDTADQAVTATELSHAVEELNSAVTTTEDTVSAVMEESVVDNVVEEAVEMVDISGVEFVSGATVECYTVS</sequence>
<evidence type="ECO:0000313" key="2">
    <source>
        <dbReference type="Proteomes" id="UP000821865"/>
    </source>
</evidence>
<keyword evidence="2" id="KW-1185">Reference proteome</keyword>
<gene>
    <name evidence="1" type="ORF">HPB49_008371</name>
</gene>
<evidence type="ECO:0000313" key="1">
    <source>
        <dbReference type="EMBL" id="KAH7965482.1"/>
    </source>
</evidence>